<keyword evidence="3" id="KW-1185">Reference proteome</keyword>
<dbReference type="AlphaFoldDB" id="A0A841JSW0"/>
<evidence type="ECO:0008006" key="4">
    <source>
        <dbReference type="Google" id="ProtNLM"/>
    </source>
</evidence>
<evidence type="ECO:0000313" key="2">
    <source>
        <dbReference type="EMBL" id="MBB6143565.1"/>
    </source>
</evidence>
<proteinExistence type="predicted"/>
<gene>
    <name evidence="2" type="ORF">HNQ77_001514</name>
</gene>
<keyword evidence="1" id="KW-1133">Transmembrane helix</keyword>
<reference evidence="2 3" key="1">
    <citation type="submission" date="2020-08" db="EMBL/GenBank/DDBJ databases">
        <title>Genomic Encyclopedia of Type Strains, Phase IV (KMG-IV): sequencing the most valuable type-strain genomes for metagenomic binning, comparative biology and taxonomic classification.</title>
        <authorList>
            <person name="Goeker M."/>
        </authorList>
    </citation>
    <scope>NUCLEOTIDE SEQUENCE [LARGE SCALE GENOMIC DNA]</scope>
    <source>
        <strain evidence="2 3">DSM 103733</strain>
    </source>
</reference>
<feature type="transmembrane region" description="Helical" evidence="1">
    <location>
        <begin position="109"/>
        <end position="129"/>
    </location>
</feature>
<dbReference type="Proteomes" id="UP000538666">
    <property type="component" value="Unassembled WGS sequence"/>
</dbReference>
<name>A0A841JSW0_9BACT</name>
<dbReference type="RefSeq" id="WP_050058813.1">
    <property type="nucleotide sequence ID" value="NZ_JACHEK010000003.1"/>
</dbReference>
<evidence type="ECO:0000313" key="3">
    <source>
        <dbReference type="Proteomes" id="UP000538666"/>
    </source>
</evidence>
<keyword evidence="1" id="KW-0812">Transmembrane</keyword>
<dbReference type="OrthoDB" id="123314at2"/>
<accession>A0A841JSW0</accession>
<organism evidence="2 3">
    <name type="scientific">Silvibacterium bohemicum</name>
    <dbReference type="NCBI Taxonomy" id="1577686"/>
    <lineage>
        <taxon>Bacteria</taxon>
        <taxon>Pseudomonadati</taxon>
        <taxon>Acidobacteriota</taxon>
        <taxon>Terriglobia</taxon>
        <taxon>Terriglobales</taxon>
        <taxon>Acidobacteriaceae</taxon>
        <taxon>Silvibacterium</taxon>
    </lineage>
</organism>
<dbReference type="EMBL" id="JACHEK010000003">
    <property type="protein sequence ID" value="MBB6143565.1"/>
    <property type="molecule type" value="Genomic_DNA"/>
</dbReference>
<protein>
    <recommendedName>
        <fullName evidence="4">DUF3592 domain-containing protein</fullName>
    </recommendedName>
</protein>
<comment type="caution">
    <text evidence="2">The sequence shown here is derived from an EMBL/GenBank/DDBJ whole genome shotgun (WGS) entry which is preliminary data.</text>
</comment>
<keyword evidence="1" id="KW-0472">Membrane</keyword>
<evidence type="ECO:0000256" key="1">
    <source>
        <dbReference type="SAM" id="Phobius"/>
    </source>
</evidence>
<sequence>MMTKLWERVRGYDKWIETAATFEAAKVQKTPHNGRDGSVSYTYNSLDTISWTDQSGATHRAEFKVPDDSPIYQLVDRNQATIRYDPDQPDRFYYPDLFRTRIATVLQRIGYTILFLVILSLFIALNSWLSR</sequence>